<feature type="chain" id="PRO_5046619267" evidence="1">
    <location>
        <begin position="28"/>
        <end position="142"/>
    </location>
</feature>
<dbReference type="RefSeq" id="WP_203728697.1">
    <property type="nucleotide sequence ID" value="NZ_BAAATX010000060.1"/>
</dbReference>
<keyword evidence="1" id="KW-0732">Signal</keyword>
<sequence>MIRKTGVALAIAAGVLGVAALSTPALAAAEDGQPNLGEFVLFDAQNYAGNRYDTNVDVVAYTGKVFKSAAGVAAGAVNDKARSIANYHQTKYVHTYINFGGAAGGGGAYITVLPYQQTSGSLSWAYYDLESFDLALSGHEFI</sequence>
<dbReference type="Proteomes" id="UP000637628">
    <property type="component" value="Unassembled WGS sequence"/>
</dbReference>
<evidence type="ECO:0000313" key="2">
    <source>
        <dbReference type="EMBL" id="GIE02973.1"/>
    </source>
</evidence>
<reference evidence="2 3" key="1">
    <citation type="submission" date="2021-01" db="EMBL/GenBank/DDBJ databases">
        <title>Whole genome shotgun sequence of Actinoplanes durhamensis NBRC 14914.</title>
        <authorList>
            <person name="Komaki H."/>
            <person name="Tamura T."/>
        </authorList>
    </citation>
    <scope>NUCLEOTIDE SEQUENCE [LARGE SCALE GENOMIC DNA]</scope>
    <source>
        <strain evidence="2 3">NBRC 14914</strain>
    </source>
</reference>
<feature type="signal peptide" evidence="1">
    <location>
        <begin position="1"/>
        <end position="27"/>
    </location>
</feature>
<gene>
    <name evidence="2" type="ORF">Adu01nite_43230</name>
</gene>
<protein>
    <submittedName>
        <fullName evidence="2">Uncharacterized protein</fullName>
    </submittedName>
</protein>
<proteinExistence type="predicted"/>
<evidence type="ECO:0000313" key="3">
    <source>
        <dbReference type="Proteomes" id="UP000637628"/>
    </source>
</evidence>
<organism evidence="2 3">
    <name type="scientific">Paractinoplanes durhamensis</name>
    <dbReference type="NCBI Taxonomy" id="113563"/>
    <lineage>
        <taxon>Bacteria</taxon>
        <taxon>Bacillati</taxon>
        <taxon>Actinomycetota</taxon>
        <taxon>Actinomycetes</taxon>
        <taxon>Micromonosporales</taxon>
        <taxon>Micromonosporaceae</taxon>
        <taxon>Paractinoplanes</taxon>
    </lineage>
</organism>
<keyword evidence="3" id="KW-1185">Reference proteome</keyword>
<evidence type="ECO:0000256" key="1">
    <source>
        <dbReference type="SAM" id="SignalP"/>
    </source>
</evidence>
<dbReference type="EMBL" id="BOML01000035">
    <property type="protein sequence ID" value="GIE02973.1"/>
    <property type="molecule type" value="Genomic_DNA"/>
</dbReference>
<name>A0ABQ3YZF5_9ACTN</name>
<comment type="caution">
    <text evidence="2">The sequence shown here is derived from an EMBL/GenBank/DDBJ whole genome shotgun (WGS) entry which is preliminary data.</text>
</comment>
<accession>A0ABQ3YZF5</accession>